<dbReference type="Pfam" id="PF13548">
    <property type="entry name" value="DUF4126"/>
    <property type="match status" value="1"/>
</dbReference>
<dbReference type="EMBL" id="LT840185">
    <property type="protein sequence ID" value="SMF67577.1"/>
    <property type="molecule type" value="Genomic_DNA"/>
</dbReference>
<keyword evidence="1" id="KW-0472">Membrane</keyword>
<accession>A0A1X7GCE1</accession>
<keyword evidence="4" id="KW-1185">Reference proteome</keyword>
<dbReference type="RefSeq" id="WP_085218246.1">
    <property type="nucleotide sequence ID" value="NZ_LT840185.1"/>
</dbReference>
<evidence type="ECO:0000313" key="4">
    <source>
        <dbReference type="Proteomes" id="UP000192934"/>
    </source>
</evidence>
<gene>
    <name evidence="3" type="ORF">SAMN06295910_1537</name>
</gene>
<keyword evidence="1" id="KW-1133">Transmembrane helix</keyword>
<evidence type="ECO:0000259" key="2">
    <source>
        <dbReference type="Pfam" id="PF13548"/>
    </source>
</evidence>
<feature type="transmembrane region" description="Helical" evidence="1">
    <location>
        <begin position="74"/>
        <end position="93"/>
    </location>
</feature>
<protein>
    <submittedName>
        <fullName evidence="3">Uncharacterized membrane protein</fullName>
    </submittedName>
</protein>
<name>A0A1X7GCE1_9SPHN</name>
<sequence length="153" mass="15093">MLILLAFGIGVVAGLRAMLVPAAVAWAAHLGWIDLSGTWLSWLAHPWTPWIATLLAVGELVTDKLPTTPSRKQPPAFAARIAMGALGGAAIGIAGGALWLGLAAGAVGGIAGTLGGAAIRARLAAALGRDLPAALIEDVAGIALAIAVLSAAA</sequence>
<dbReference type="OrthoDB" id="9812409at2"/>
<feature type="domain" description="DUF4126" evidence="2">
    <location>
        <begin position="3"/>
        <end position="149"/>
    </location>
</feature>
<keyword evidence="1" id="KW-0812">Transmembrane</keyword>
<dbReference type="InterPro" id="IPR025196">
    <property type="entry name" value="DUF4126"/>
</dbReference>
<reference evidence="4" key="1">
    <citation type="submission" date="2017-04" db="EMBL/GenBank/DDBJ databases">
        <authorList>
            <person name="Varghese N."/>
            <person name="Submissions S."/>
        </authorList>
    </citation>
    <scope>NUCLEOTIDE SEQUENCE [LARGE SCALE GENOMIC DNA]</scope>
    <source>
        <strain evidence="4">Dd16</strain>
    </source>
</reference>
<proteinExistence type="predicted"/>
<evidence type="ECO:0000256" key="1">
    <source>
        <dbReference type="SAM" id="Phobius"/>
    </source>
</evidence>
<feature type="transmembrane region" description="Helical" evidence="1">
    <location>
        <begin position="43"/>
        <end position="62"/>
    </location>
</feature>
<evidence type="ECO:0000313" key="3">
    <source>
        <dbReference type="EMBL" id="SMF67577.1"/>
    </source>
</evidence>
<organism evidence="3 4">
    <name type="scientific">Allosphingosinicella indica</name>
    <dbReference type="NCBI Taxonomy" id="941907"/>
    <lineage>
        <taxon>Bacteria</taxon>
        <taxon>Pseudomonadati</taxon>
        <taxon>Pseudomonadota</taxon>
        <taxon>Alphaproteobacteria</taxon>
        <taxon>Sphingomonadales</taxon>
        <taxon>Sphingomonadaceae</taxon>
        <taxon>Allosphingosinicella</taxon>
    </lineage>
</organism>
<dbReference type="AlphaFoldDB" id="A0A1X7GCE1"/>
<dbReference type="STRING" id="941907.SAMN06295910_1537"/>
<dbReference type="Proteomes" id="UP000192934">
    <property type="component" value="Chromosome I"/>
</dbReference>